<protein>
    <recommendedName>
        <fullName evidence="2">HTH cro/C1-type domain-containing protein</fullName>
    </recommendedName>
</protein>
<name>A0ABX3EX08_9BACL</name>
<dbReference type="CDD" id="cd00093">
    <property type="entry name" value="HTH_XRE"/>
    <property type="match status" value="1"/>
</dbReference>
<accession>A0ABX3EX08</accession>
<dbReference type="InterPro" id="IPR010982">
    <property type="entry name" value="Lambda_DNA-bd_dom_sf"/>
</dbReference>
<dbReference type="SUPFAM" id="SSF47413">
    <property type="entry name" value="lambda repressor-like DNA-binding domains"/>
    <property type="match status" value="1"/>
</dbReference>
<dbReference type="Pfam" id="PF01381">
    <property type="entry name" value="HTH_3"/>
    <property type="match status" value="1"/>
</dbReference>
<evidence type="ECO:0000313" key="3">
    <source>
        <dbReference type="EMBL" id="OKP91896.1"/>
    </source>
</evidence>
<evidence type="ECO:0000313" key="4">
    <source>
        <dbReference type="Proteomes" id="UP000186058"/>
    </source>
</evidence>
<dbReference type="SMART" id="SM00530">
    <property type="entry name" value="HTH_XRE"/>
    <property type="match status" value="1"/>
</dbReference>
<reference evidence="3 4" key="1">
    <citation type="submission" date="2016-03" db="EMBL/GenBank/DDBJ databases">
        <authorList>
            <person name="Sant'Anna F.H."/>
            <person name="Ambrosini A."/>
            <person name="Souza R."/>
            <person name="Bach E."/>
            <person name="Fernandes G."/>
            <person name="Balsanelli E."/>
            <person name="Baura V.A."/>
            <person name="Souza E.M."/>
            <person name="Passaglia L."/>
        </authorList>
    </citation>
    <scope>NUCLEOTIDE SEQUENCE [LARGE SCALE GENOMIC DNA]</scope>
    <source>
        <strain evidence="3 4">P26E</strain>
    </source>
</reference>
<dbReference type="PANTHER" id="PTHR46558:SF14">
    <property type="entry name" value="HTH-TYPE TRANSCRIPTIONAL REGULATOR ANSR"/>
    <property type="match status" value="1"/>
</dbReference>
<evidence type="ECO:0000259" key="2">
    <source>
        <dbReference type="PROSITE" id="PS50943"/>
    </source>
</evidence>
<dbReference type="PANTHER" id="PTHR46558">
    <property type="entry name" value="TRACRIPTIONAL REGULATORY PROTEIN-RELATED-RELATED"/>
    <property type="match status" value="1"/>
</dbReference>
<keyword evidence="4" id="KW-1185">Reference proteome</keyword>
<proteinExistence type="predicted"/>
<feature type="domain" description="HTH cro/C1-type" evidence="2">
    <location>
        <begin position="8"/>
        <end position="62"/>
    </location>
</feature>
<dbReference type="Proteomes" id="UP000186058">
    <property type="component" value="Unassembled WGS sequence"/>
</dbReference>
<evidence type="ECO:0000256" key="1">
    <source>
        <dbReference type="ARBA" id="ARBA00023125"/>
    </source>
</evidence>
<gene>
    <name evidence="3" type="ORF">A3844_01925</name>
</gene>
<keyword evidence="1" id="KW-0238">DNA-binding</keyword>
<dbReference type="Gene3D" id="1.10.260.40">
    <property type="entry name" value="lambda repressor-like DNA-binding domains"/>
    <property type="match status" value="1"/>
</dbReference>
<dbReference type="EMBL" id="LVWI01000001">
    <property type="protein sequence ID" value="OKP91896.1"/>
    <property type="molecule type" value="Genomic_DNA"/>
</dbReference>
<comment type="caution">
    <text evidence="3">The sequence shown here is derived from an EMBL/GenBank/DDBJ whole genome shotgun (WGS) entry which is preliminary data.</text>
</comment>
<dbReference type="RefSeq" id="WP_074106445.1">
    <property type="nucleotide sequence ID" value="NZ_LVWI01000001.1"/>
</dbReference>
<dbReference type="InterPro" id="IPR001387">
    <property type="entry name" value="Cro/C1-type_HTH"/>
</dbReference>
<dbReference type="PROSITE" id="PS50943">
    <property type="entry name" value="HTH_CROC1"/>
    <property type="match status" value="1"/>
</dbReference>
<organism evidence="3 4">
    <name type="scientific">Paenibacillus helianthi</name>
    <dbReference type="NCBI Taxonomy" id="1349432"/>
    <lineage>
        <taxon>Bacteria</taxon>
        <taxon>Bacillati</taxon>
        <taxon>Bacillota</taxon>
        <taxon>Bacilli</taxon>
        <taxon>Bacillales</taxon>
        <taxon>Paenibacillaceae</taxon>
        <taxon>Paenibacillus</taxon>
    </lineage>
</organism>
<sequence length="120" mass="13926">MIFRTDRLKKKRLEKKFTQKYMAQKLGITRQAYGYYETGQRRVDLETATVLAEILEIEPTYLVDLQENTVTGYDKETEEAIQLILDAAKRSGLSPGDPKFREVFLKVIEAVTIANRENHK</sequence>